<feature type="compositionally biased region" description="Low complexity" evidence="1">
    <location>
        <begin position="179"/>
        <end position="199"/>
    </location>
</feature>
<evidence type="ECO:0000256" key="1">
    <source>
        <dbReference type="SAM" id="MobiDB-lite"/>
    </source>
</evidence>
<organism evidence="3 4">
    <name type="scientific">Marasmiellus scandens</name>
    <dbReference type="NCBI Taxonomy" id="2682957"/>
    <lineage>
        <taxon>Eukaryota</taxon>
        <taxon>Fungi</taxon>
        <taxon>Dikarya</taxon>
        <taxon>Basidiomycota</taxon>
        <taxon>Agaricomycotina</taxon>
        <taxon>Agaricomycetes</taxon>
        <taxon>Agaricomycetidae</taxon>
        <taxon>Agaricales</taxon>
        <taxon>Marasmiineae</taxon>
        <taxon>Omphalotaceae</taxon>
        <taxon>Marasmiellus</taxon>
    </lineage>
</organism>
<gene>
    <name evidence="3" type="ORF">VKT23_007911</name>
</gene>
<evidence type="ECO:0000313" key="4">
    <source>
        <dbReference type="Proteomes" id="UP001498398"/>
    </source>
</evidence>
<feature type="compositionally biased region" description="Polar residues" evidence="1">
    <location>
        <begin position="698"/>
        <end position="707"/>
    </location>
</feature>
<keyword evidence="2" id="KW-1133">Transmembrane helix</keyword>
<keyword evidence="4" id="KW-1185">Reference proteome</keyword>
<feature type="compositionally biased region" description="Basic residues" evidence="1">
    <location>
        <begin position="685"/>
        <end position="695"/>
    </location>
</feature>
<feature type="transmembrane region" description="Helical" evidence="2">
    <location>
        <begin position="205"/>
        <end position="227"/>
    </location>
</feature>
<evidence type="ECO:0000256" key="2">
    <source>
        <dbReference type="SAM" id="Phobius"/>
    </source>
</evidence>
<feature type="compositionally biased region" description="Polar residues" evidence="1">
    <location>
        <begin position="112"/>
        <end position="135"/>
    </location>
</feature>
<protein>
    <recommendedName>
        <fullName evidence="5">F-box domain-containing protein</fullName>
    </recommendedName>
</protein>
<keyword evidence="2" id="KW-0472">Membrane</keyword>
<sequence length="777" mass="86205">MYIIFPVQRYLRTSQPSGQTFTVTWSDAPQNPTQFGIGIPFDNTSNHVNPQDLTTVNDDGQSSGTIILTAPNTPGQFNFGAYHLDNLNVIGMSGPLVAVAAGDSSASNSADQPISSNDPTLSSSSQTIAPQQTRPSSSDSKNTDTTSTEKLISSSSQIVTPVHTASLTSEESGPKGSVTSNVEPTSTTITTSNGNTSSKSNNPTLILSLTFGILSVILLTILLFFLYRLGVSMLGSVPKDPKKYERWLEKNRASLSQRFEEQKEDSWDDKETISRIEPSNDVFIEWMYELDFDHEVFLVDGEPLFDMRSMPPTDIFLDAIGEDSFGHRACAPSIPKQYRYNWKVGPPAVDPLVTERYSELVKDGGCLRVDDNLMLQGFETSVSQVRIHLYDVFIRVLLQDRVLAHYLRRVDLIENRDDIPLDLAGAAISMLQLALDPMIFEQTMKSDSSTPAYRHRVVEDENEIGSFVWLAQDLLCIRLATHLDDEANLQAAVVDLLEHMRNKVVGKKLDEGDKENGTVIYGILFSFFHCVVLRMDLKDSSFARSPVLQFLPSFYWTPSDSITPGIIAVANVGYSLLPLLIAEDEQLVPPGYPFAHQDSIVSKVPEELWCTIASHLFATRDLAALSTLSSSARNAVVNVLSLPLVGGARLLNLLPMEEKSRARGYYTAIFDAVYDEETEVKRAKARQKAARARRSKSTDQSARSSISGDREPSALKKHGRVGVFHISRPRGLEYILQKSSKALQEGTKKVGFREHMAHSLQNICFDIDYEEKVREQS</sequence>
<proteinExistence type="predicted"/>
<feature type="region of interest" description="Disordered" evidence="1">
    <location>
        <begin position="105"/>
        <end position="199"/>
    </location>
</feature>
<feature type="compositionally biased region" description="Low complexity" evidence="1">
    <location>
        <begin position="136"/>
        <end position="148"/>
    </location>
</feature>
<dbReference type="Proteomes" id="UP001498398">
    <property type="component" value="Unassembled WGS sequence"/>
</dbReference>
<feature type="region of interest" description="Disordered" evidence="1">
    <location>
        <begin position="685"/>
        <end position="719"/>
    </location>
</feature>
<name>A0ABR1JKY2_9AGAR</name>
<evidence type="ECO:0008006" key="5">
    <source>
        <dbReference type="Google" id="ProtNLM"/>
    </source>
</evidence>
<comment type="caution">
    <text evidence="3">The sequence shown here is derived from an EMBL/GenBank/DDBJ whole genome shotgun (WGS) entry which is preliminary data.</text>
</comment>
<feature type="compositionally biased region" description="Polar residues" evidence="1">
    <location>
        <begin position="149"/>
        <end position="171"/>
    </location>
</feature>
<keyword evidence="2" id="KW-0812">Transmembrane</keyword>
<dbReference type="EMBL" id="JBANRG010000011">
    <property type="protein sequence ID" value="KAK7462310.1"/>
    <property type="molecule type" value="Genomic_DNA"/>
</dbReference>
<reference evidence="3 4" key="1">
    <citation type="submission" date="2024-01" db="EMBL/GenBank/DDBJ databases">
        <title>A draft genome for the cacao thread blight pathogen Marasmiellus scandens.</title>
        <authorList>
            <person name="Baruah I.K."/>
            <person name="Leung J."/>
            <person name="Bukari Y."/>
            <person name="Amoako-Attah I."/>
            <person name="Meinhardt L.W."/>
            <person name="Bailey B.A."/>
            <person name="Cohen S.P."/>
        </authorList>
    </citation>
    <scope>NUCLEOTIDE SEQUENCE [LARGE SCALE GENOMIC DNA]</scope>
    <source>
        <strain evidence="3 4">GH-19</strain>
    </source>
</reference>
<evidence type="ECO:0000313" key="3">
    <source>
        <dbReference type="EMBL" id="KAK7462310.1"/>
    </source>
</evidence>
<accession>A0ABR1JKY2</accession>